<feature type="compositionally biased region" description="Basic and acidic residues" evidence="6">
    <location>
        <begin position="315"/>
        <end position="330"/>
    </location>
</feature>
<evidence type="ECO:0000256" key="5">
    <source>
        <dbReference type="ARBA" id="ARBA00023136"/>
    </source>
</evidence>
<comment type="similarity">
    <text evidence="3">Belongs to the INP1 family.</text>
</comment>
<evidence type="ECO:0000313" key="7">
    <source>
        <dbReference type="EMBL" id="RKF53526.1"/>
    </source>
</evidence>
<feature type="compositionally biased region" description="Low complexity" evidence="6">
    <location>
        <begin position="376"/>
        <end position="387"/>
    </location>
</feature>
<feature type="compositionally biased region" description="Polar residues" evidence="6">
    <location>
        <begin position="305"/>
        <end position="314"/>
    </location>
</feature>
<feature type="region of interest" description="Disordered" evidence="6">
    <location>
        <begin position="236"/>
        <end position="284"/>
    </location>
</feature>
<feature type="compositionally biased region" description="Polar residues" evidence="6">
    <location>
        <begin position="18"/>
        <end position="27"/>
    </location>
</feature>
<accession>A0A420H7X5</accession>
<feature type="region of interest" description="Disordered" evidence="6">
    <location>
        <begin position="305"/>
        <end position="402"/>
    </location>
</feature>
<dbReference type="GO" id="GO:0045033">
    <property type="term" value="P:peroxisome inheritance"/>
    <property type="evidence" value="ECO:0007669"/>
    <property type="project" value="InterPro"/>
</dbReference>
<proteinExistence type="inferred from homology"/>
<feature type="region of interest" description="Disordered" evidence="6">
    <location>
        <begin position="461"/>
        <end position="496"/>
    </location>
</feature>
<evidence type="ECO:0000256" key="1">
    <source>
        <dbReference type="ARBA" id="ARBA00003594"/>
    </source>
</evidence>
<dbReference type="AlphaFoldDB" id="A0A420H7X5"/>
<dbReference type="GO" id="GO:0005780">
    <property type="term" value="C:extrinsic component of intraperoxisomal membrane"/>
    <property type="evidence" value="ECO:0007669"/>
    <property type="project" value="InterPro"/>
</dbReference>
<dbReference type="InterPro" id="IPR024758">
    <property type="entry name" value="Inp1"/>
</dbReference>
<evidence type="ECO:0000256" key="3">
    <source>
        <dbReference type="ARBA" id="ARBA00010707"/>
    </source>
</evidence>
<comment type="caution">
    <text evidence="7">The sequence shown here is derived from an EMBL/GenBank/DDBJ whole genome shotgun (WGS) entry which is preliminary data.</text>
</comment>
<evidence type="ECO:0000313" key="8">
    <source>
        <dbReference type="Proteomes" id="UP000285405"/>
    </source>
</evidence>
<feature type="region of interest" description="Disordered" evidence="6">
    <location>
        <begin position="15"/>
        <end position="41"/>
    </location>
</feature>
<protein>
    <recommendedName>
        <fullName evidence="4">Inheritance of peroxisomes protein 1</fullName>
    </recommendedName>
</protein>
<comment type="subcellular location">
    <subcellularLocation>
        <location evidence="2">Peroxisome membrane</location>
        <topology evidence="2">Peripheral membrane protein</topology>
    </subcellularLocation>
</comment>
<gene>
    <name evidence="7" type="ORF">GcC1_220025</name>
</gene>
<dbReference type="EMBL" id="MCBR01022041">
    <property type="protein sequence ID" value="RKF53526.1"/>
    <property type="molecule type" value="Genomic_DNA"/>
</dbReference>
<evidence type="ECO:0000256" key="4">
    <source>
        <dbReference type="ARBA" id="ARBA00021397"/>
    </source>
</evidence>
<organism evidence="7 8">
    <name type="scientific">Golovinomyces cichoracearum</name>
    <dbReference type="NCBI Taxonomy" id="62708"/>
    <lineage>
        <taxon>Eukaryota</taxon>
        <taxon>Fungi</taxon>
        <taxon>Dikarya</taxon>
        <taxon>Ascomycota</taxon>
        <taxon>Pezizomycotina</taxon>
        <taxon>Leotiomycetes</taxon>
        <taxon>Erysiphales</taxon>
        <taxon>Erysiphaceae</taxon>
        <taxon>Golovinomyces</taxon>
    </lineage>
</organism>
<dbReference type="Proteomes" id="UP000285405">
    <property type="component" value="Unassembled WGS sequence"/>
</dbReference>
<feature type="compositionally biased region" description="Low complexity" evidence="6">
    <location>
        <begin position="333"/>
        <end position="349"/>
    </location>
</feature>
<reference evidence="7 8" key="1">
    <citation type="journal article" date="2018" name="BMC Genomics">
        <title>Comparative genome analyses reveal sequence features reflecting distinct modes of host-adaptation between dicot and monocot powdery mildew.</title>
        <authorList>
            <person name="Wu Y."/>
            <person name="Ma X."/>
            <person name="Pan Z."/>
            <person name="Kale S.D."/>
            <person name="Song Y."/>
            <person name="King H."/>
            <person name="Zhang Q."/>
            <person name="Presley C."/>
            <person name="Deng X."/>
            <person name="Wei C.I."/>
            <person name="Xiao S."/>
        </authorList>
    </citation>
    <scope>NUCLEOTIDE SEQUENCE [LARGE SCALE GENOMIC DNA]</scope>
    <source>
        <strain evidence="7">UCSC1</strain>
    </source>
</reference>
<keyword evidence="5" id="KW-0472">Membrane</keyword>
<feature type="compositionally biased region" description="Basic and acidic residues" evidence="6">
    <location>
        <begin position="467"/>
        <end position="491"/>
    </location>
</feature>
<dbReference type="Pfam" id="PF12634">
    <property type="entry name" value="Inp1"/>
    <property type="match status" value="1"/>
</dbReference>
<sequence length="617" mass="69235">MPCLLNNVETQFSERSKMGSFNDTRPISRSASRSSSASPLSTSNSQIEILYSLPDARIVEFKPSALNFKSVARTESAVIEAEPGTLSWVSRFERTIAVGSLHIYRAPGSVAFINCQNSIRPILPKSQAWCVDGESKFVLRSPPLFWRIELPNTSYDEVLRVEGLKRILDQILRFEKTPCPFRRNFSIQLTTPPPTPVKKKSWKAFNQSEVTEKKDLESSRSLKRYDVNFNSLLVPEQDLEPPSKPNINPDIFSKSSERSAGSKKSRHKTSMNSSRNISNLSSGQSLRCSDIVESTHDLVIETQSHSSLKKTTGLTEDKPFLRENQTDKHGRCITIQQIQQPSTPPSRQSLNNENMSEHWDLSSKSDSNVQIEGERSGASSSASFYSIKSRHSPIKTPSTGSKASIRSEISTYSLPHCNLFLSPTGKKNKVDITYNTGSKSSNPPEISLFGQELDKKMSLASNISKTSSDRSEESESRILKELTPETSKDQTEVSQNRKSCDENFYAKNSSISPAISSKVLHLAHRLPTTIIQKTFEILFKPSSHLLQLMLGIASRIALGEWHGVLANYGEPIHWDFEEEYGDIDDYNDKGWFEDDFGNPFFSVNLISDNPSRSWEVD</sequence>
<evidence type="ECO:0000256" key="6">
    <source>
        <dbReference type="SAM" id="MobiDB-lite"/>
    </source>
</evidence>
<feature type="compositionally biased region" description="Low complexity" evidence="6">
    <location>
        <begin position="28"/>
        <end position="41"/>
    </location>
</feature>
<dbReference type="OrthoDB" id="4097008at2759"/>
<evidence type="ECO:0000256" key="2">
    <source>
        <dbReference type="ARBA" id="ARBA00004421"/>
    </source>
</evidence>
<comment type="function">
    <text evidence="1">Required for peroxisome inheritance.</text>
</comment>
<name>A0A420H7X5_9PEZI</name>
<feature type="compositionally biased region" description="Polar residues" evidence="6">
    <location>
        <begin position="270"/>
        <end position="284"/>
    </location>
</feature>